<evidence type="ECO:0000256" key="12">
    <source>
        <dbReference type="PROSITE-ProRule" id="PRU00042"/>
    </source>
</evidence>
<dbReference type="VEuPathDB" id="FungiDB:VP01_210g13"/>
<dbReference type="GO" id="GO:0005737">
    <property type="term" value="C:cytoplasm"/>
    <property type="evidence" value="ECO:0007669"/>
    <property type="project" value="UniProtKB-SubCell"/>
</dbReference>
<dbReference type="EMBL" id="LAVV01006959">
    <property type="protein sequence ID" value="KNZ57634.1"/>
    <property type="molecule type" value="Genomic_DNA"/>
</dbReference>
<dbReference type="InterPro" id="IPR044288">
    <property type="entry name" value="ZNF598/HEL2"/>
</dbReference>
<feature type="compositionally biased region" description="Low complexity" evidence="13">
    <location>
        <begin position="723"/>
        <end position="735"/>
    </location>
</feature>
<keyword evidence="17" id="KW-1185">Reference proteome</keyword>
<reference evidence="16 17" key="1">
    <citation type="submission" date="2015-08" db="EMBL/GenBank/DDBJ databases">
        <title>Next Generation Sequencing and Analysis of the Genome of Puccinia sorghi L Schw, the Causal Agent of Maize Common Rust.</title>
        <authorList>
            <person name="Rochi L."/>
            <person name="Burguener G."/>
            <person name="Darino M."/>
            <person name="Turjanski A."/>
            <person name="Kreff E."/>
            <person name="Dieguez M.J."/>
            <person name="Sacco F."/>
        </authorList>
    </citation>
    <scope>NUCLEOTIDE SEQUENCE [LARGE SCALE GENOMIC DNA]</scope>
    <source>
        <strain evidence="16 17">RO10H11247</strain>
    </source>
</reference>
<dbReference type="Pfam" id="PF23230">
    <property type="entry name" value="zf-C2H2_13"/>
    <property type="match status" value="1"/>
</dbReference>
<dbReference type="EC" id="2.3.2.27" evidence="4"/>
<comment type="similarity">
    <text evidence="11">Belongs to the ZNF598/HEL2 family.</text>
</comment>
<keyword evidence="10" id="KW-0862">Zinc</keyword>
<feature type="compositionally biased region" description="Polar residues" evidence="13">
    <location>
        <begin position="764"/>
        <end position="786"/>
    </location>
</feature>
<feature type="compositionally biased region" description="Polar residues" evidence="13">
    <location>
        <begin position="694"/>
        <end position="717"/>
    </location>
</feature>
<dbReference type="InterPro" id="IPR057634">
    <property type="entry name" value="PAH_ZNF598/HEL2"/>
</dbReference>
<name>A0A0L6VA92_9BASI</name>
<evidence type="ECO:0000313" key="16">
    <source>
        <dbReference type="EMBL" id="KNZ57634.1"/>
    </source>
</evidence>
<evidence type="ECO:0000256" key="4">
    <source>
        <dbReference type="ARBA" id="ARBA00012483"/>
    </source>
</evidence>
<evidence type="ECO:0000256" key="8">
    <source>
        <dbReference type="ARBA" id="ARBA00022723"/>
    </source>
</evidence>
<dbReference type="GO" id="GO:0008270">
    <property type="term" value="F:zinc ion binding"/>
    <property type="evidence" value="ECO:0007669"/>
    <property type="project" value="UniProtKB-KW"/>
</dbReference>
<evidence type="ECO:0000256" key="10">
    <source>
        <dbReference type="ARBA" id="ARBA00022833"/>
    </source>
</evidence>
<dbReference type="Pfam" id="PF23202">
    <property type="entry name" value="PAH_ZNF598"/>
    <property type="match status" value="1"/>
</dbReference>
<dbReference type="InterPro" id="IPR001841">
    <property type="entry name" value="Znf_RING"/>
</dbReference>
<dbReference type="STRING" id="27349.A0A0L6VA92"/>
<comment type="caution">
    <text evidence="16">The sequence shown here is derived from an EMBL/GenBank/DDBJ whole genome shotgun (WGS) entry which is preliminary data.</text>
</comment>
<feature type="compositionally biased region" description="Polar residues" evidence="13">
    <location>
        <begin position="502"/>
        <end position="521"/>
    </location>
</feature>
<feature type="compositionally biased region" description="Polar residues" evidence="13">
    <location>
        <begin position="90"/>
        <end position="121"/>
    </location>
</feature>
<dbReference type="SUPFAM" id="SSF57850">
    <property type="entry name" value="RING/U-box"/>
    <property type="match status" value="1"/>
</dbReference>
<organism evidence="16 17">
    <name type="scientific">Puccinia sorghi</name>
    <dbReference type="NCBI Taxonomy" id="27349"/>
    <lineage>
        <taxon>Eukaryota</taxon>
        <taxon>Fungi</taxon>
        <taxon>Dikarya</taxon>
        <taxon>Basidiomycota</taxon>
        <taxon>Pucciniomycotina</taxon>
        <taxon>Pucciniomycetes</taxon>
        <taxon>Pucciniales</taxon>
        <taxon>Pucciniaceae</taxon>
        <taxon>Puccinia</taxon>
    </lineage>
</organism>
<sequence length="801" mass="88178">MSSTSQSHELPALRKGRRGRNFGALLTSSDAADPPASLTSSSRESKAKQAARLQSSKQPTKSTKPRERDTPPHQAQASINIKTETEDSDQTQLADSDRLTQLSAPDTDSQAQSQIKQSVTPATPPADSGETCLICAQSIKYFALGCCSHRTCHVCAIRMRALYKKRECALCKTELNDVILTTDSEASFSSYDLMGMRFKDPHLSIYCETFEQLEELLAYLKFNCPHPECSSVLSNWKDLKVHTRTAHHGLSLCDLCCSNKKVFAHEHTLFTVKGLTMHMNQGSVGAGKGLRRSHLMADDSATDQDDADGFQGHPRCGFCSVYYYDDDQLYQHCRDKHEQCFICVRNGVGRWQYYLDYKHLESHFRDDHYLCRQTNCLQSRFVVFETALELQTHQIEVHGAEMGMRAIKDARKLETNFVYTRGQEQHSQTQTHRPANREQRAGRGITVMDIPPISGEGSTTLSNANRIVPGLAPNSERSNSRKPHKGKSKSAPTDETEGPNLEPSSSTLQCTNQGESSSSNKNDIERHAVLMQRVAAAVKGVEGKIISFKAAVRTYRNNEMAASDFLDTICNIFDHRPESIGPILSNLLDLLDIGDDRKGQLLEKWLDLKLDVDVSLHTLQQTQYPSLAGNSSKGNPVGVNTIFHPSSTLSGLGSLQASSWVRQQPQYSKLLEKSSRHMNRQVPGLVPRKLKSGGNATTPWASGSSNPTPTAVNNVSLNAPRPTATKSTSSAATSANAQNVHFPSLPTKPGTSKTSCKPDGGTTAPHQWITSTNDRATTSNNQSSAPGNKKPKKVVLYSNSR</sequence>
<evidence type="ECO:0000256" key="5">
    <source>
        <dbReference type="ARBA" id="ARBA00022490"/>
    </source>
</evidence>
<evidence type="ECO:0000256" key="7">
    <source>
        <dbReference type="ARBA" id="ARBA00022679"/>
    </source>
</evidence>
<evidence type="ECO:0000256" key="13">
    <source>
        <dbReference type="SAM" id="MobiDB-lite"/>
    </source>
</evidence>
<keyword evidence="8" id="KW-0479">Metal-binding</keyword>
<feature type="region of interest" description="Disordered" evidence="13">
    <location>
        <begin position="421"/>
        <end position="522"/>
    </location>
</feature>
<dbReference type="SMART" id="SM00355">
    <property type="entry name" value="ZnF_C2H2"/>
    <property type="match status" value="4"/>
</dbReference>
<comment type="catalytic activity">
    <reaction evidence="1">
        <text>S-ubiquitinyl-[E2 ubiquitin-conjugating enzyme]-L-cysteine + [acceptor protein]-L-lysine = [E2 ubiquitin-conjugating enzyme]-L-cysteine + N(6)-ubiquitinyl-[acceptor protein]-L-lysine.</text>
        <dbReference type="EC" id="2.3.2.27"/>
    </reaction>
</comment>
<evidence type="ECO:0000259" key="14">
    <source>
        <dbReference type="PROSITE" id="PS50089"/>
    </source>
</evidence>
<dbReference type="GO" id="GO:0016567">
    <property type="term" value="P:protein ubiquitination"/>
    <property type="evidence" value="ECO:0007669"/>
    <property type="project" value="TreeGrafter"/>
</dbReference>
<dbReference type="Proteomes" id="UP000037035">
    <property type="component" value="Unassembled WGS sequence"/>
</dbReference>
<dbReference type="PROSITE" id="PS00028">
    <property type="entry name" value="ZINC_FINGER_C2H2_1"/>
    <property type="match status" value="1"/>
</dbReference>
<evidence type="ECO:0000256" key="9">
    <source>
        <dbReference type="ARBA" id="ARBA00022771"/>
    </source>
</evidence>
<dbReference type="CDD" id="cd16615">
    <property type="entry name" value="RING-HC_ZNF598"/>
    <property type="match status" value="1"/>
</dbReference>
<dbReference type="GO" id="GO:0061630">
    <property type="term" value="F:ubiquitin protein ligase activity"/>
    <property type="evidence" value="ECO:0007669"/>
    <property type="project" value="UniProtKB-EC"/>
</dbReference>
<evidence type="ECO:0000256" key="2">
    <source>
        <dbReference type="ARBA" id="ARBA00004496"/>
    </source>
</evidence>
<feature type="domain" description="C2H2-type" evidence="15">
    <location>
        <begin position="222"/>
        <end position="252"/>
    </location>
</feature>
<gene>
    <name evidence="16" type="ORF">VP01_210g13</name>
</gene>
<evidence type="ECO:0000256" key="3">
    <source>
        <dbReference type="ARBA" id="ARBA00004906"/>
    </source>
</evidence>
<dbReference type="GO" id="GO:0072344">
    <property type="term" value="P:rescue of stalled ribosome"/>
    <property type="evidence" value="ECO:0007669"/>
    <property type="project" value="InterPro"/>
</dbReference>
<feature type="region of interest" description="Disordered" evidence="13">
    <location>
        <begin position="671"/>
        <end position="801"/>
    </location>
</feature>
<comment type="subcellular location">
    <subcellularLocation>
        <location evidence="2">Cytoplasm</location>
    </subcellularLocation>
</comment>
<dbReference type="InterPro" id="IPR056437">
    <property type="entry name" value="Znf-C2H2_ZNF598/HEL2"/>
</dbReference>
<dbReference type="OrthoDB" id="3838338at2759"/>
<dbReference type="Pfam" id="PF25447">
    <property type="entry name" value="RING_ZNF598"/>
    <property type="match status" value="1"/>
</dbReference>
<protein>
    <recommendedName>
        <fullName evidence="4">RING-type E3 ubiquitin transferase</fullName>
        <ecNumber evidence="4">2.3.2.27</ecNumber>
    </recommendedName>
</protein>
<keyword evidence="5" id="KW-0963">Cytoplasm</keyword>
<dbReference type="PROSITE" id="PS50157">
    <property type="entry name" value="ZINC_FINGER_C2H2_2"/>
    <property type="match status" value="1"/>
</dbReference>
<dbReference type="GO" id="GO:0043022">
    <property type="term" value="F:ribosome binding"/>
    <property type="evidence" value="ECO:0007669"/>
    <property type="project" value="TreeGrafter"/>
</dbReference>
<proteinExistence type="inferred from homology"/>
<feature type="region of interest" description="Disordered" evidence="13">
    <location>
        <begin position="1"/>
        <end position="127"/>
    </location>
</feature>
<comment type="pathway">
    <text evidence="3">Protein modification; protein ubiquitination.</text>
</comment>
<feature type="compositionally biased region" description="Polar residues" evidence="13">
    <location>
        <begin position="73"/>
        <end position="82"/>
    </location>
</feature>
<dbReference type="PROSITE" id="PS50089">
    <property type="entry name" value="ZF_RING_2"/>
    <property type="match status" value="1"/>
</dbReference>
<keyword evidence="9 12" id="KW-0863">Zinc-finger</keyword>
<evidence type="ECO:0000256" key="6">
    <source>
        <dbReference type="ARBA" id="ARBA00022553"/>
    </source>
</evidence>
<keyword evidence="7" id="KW-0808">Transferase</keyword>
<feature type="compositionally biased region" description="Polar residues" evidence="13">
    <location>
        <begin position="52"/>
        <end position="62"/>
    </location>
</feature>
<accession>A0A0L6VA92</accession>
<evidence type="ECO:0000313" key="17">
    <source>
        <dbReference type="Proteomes" id="UP000037035"/>
    </source>
</evidence>
<dbReference type="AlphaFoldDB" id="A0A0L6VA92"/>
<evidence type="ECO:0000256" key="11">
    <source>
        <dbReference type="ARBA" id="ARBA00035113"/>
    </source>
</evidence>
<feature type="domain" description="RING-type" evidence="14">
    <location>
        <begin position="132"/>
        <end position="172"/>
    </location>
</feature>
<dbReference type="InterPro" id="IPR041888">
    <property type="entry name" value="RING-HC_ZNF598/HEL2"/>
</dbReference>
<dbReference type="PANTHER" id="PTHR22938:SF0">
    <property type="entry name" value="E3 UBIQUITIN-PROTEIN LIGASE ZNF598"/>
    <property type="match status" value="1"/>
</dbReference>
<feature type="compositionally biased region" description="Polar residues" evidence="13">
    <location>
        <begin position="456"/>
        <end position="465"/>
    </location>
</feature>
<keyword evidence="6" id="KW-0597">Phosphoprotein</keyword>
<evidence type="ECO:0000256" key="1">
    <source>
        <dbReference type="ARBA" id="ARBA00000900"/>
    </source>
</evidence>
<dbReference type="PANTHER" id="PTHR22938">
    <property type="entry name" value="ZINC FINGER PROTEIN 598"/>
    <property type="match status" value="1"/>
</dbReference>
<evidence type="ECO:0000259" key="15">
    <source>
        <dbReference type="PROSITE" id="PS50157"/>
    </source>
</evidence>
<dbReference type="InterPro" id="IPR013087">
    <property type="entry name" value="Znf_C2H2_type"/>
</dbReference>